<evidence type="ECO:0000313" key="2">
    <source>
        <dbReference type="Proteomes" id="UP000601108"/>
    </source>
</evidence>
<proteinExistence type="predicted"/>
<accession>A0A918JRU4</accession>
<gene>
    <name evidence="1" type="ORF">GCM10007384_03170</name>
</gene>
<evidence type="ECO:0008006" key="3">
    <source>
        <dbReference type="Google" id="ProtNLM"/>
    </source>
</evidence>
<comment type="caution">
    <text evidence="1">The sequence shown here is derived from an EMBL/GenBank/DDBJ whole genome shotgun (WGS) entry which is preliminary data.</text>
</comment>
<organism evidence="1 2">
    <name type="scientific">Aquimarina muelleri</name>
    <dbReference type="NCBI Taxonomy" id="279356"/>
    <lineage>
        <taxon>Bacteria</taxon>
        <taxon>Pseudomonadati</taxon>
        <taxon>Bacteroidota</taxon>
        <taxon>Flavobacteriia</taxon>
        <taxon>Flavobacteriales</taxon>
        <taxon>Flavobacteriaceae</taxon>
        <taxon>Aquimarina</taxon>
    </lineage>
</organism>
<keyword evidence="2" id="KW-1185">Reference proteome</keyword>
<dbReference type="RefSeq" id="WP_027410819.1">
    <property type="nucleotide sequence ID" value="NZ_BMWS01000002.1"/>
</dbReference>
<evidence type="ECO:0000313" key="1">
    <source>
        <dbReference type="EMBL" id="GGX04898.1"/>
    </source>
</evidence>
<sequence length="110" mass="12959">MKQNFAKNEKEYIDKYQQKGYTTNYRFVDNRLIDTTNNKEYFADDIFIVTQYRFEGMSNPSDMSILYIIRTKDKSKGTMLIGYGPTGDIELADFFDSIPEKNFCNDKDLL</sequence>
<name>A0A918JRU4_9FLAO</name>
<dbReference type="Proteomes" id="UP000601108">
    <property type="component" value="Unassembled WGS sequence"/>
</dbReference>
<dbReference type="AlphaFoldDB" id="A0A918JRU4"/>
<protein>
    <recommendedName>
        <fullName evidence="3">Phosphoribosylpyrophosphate synthetase</fullName>
    </recommendedName>
</protein>
<dbReference type="EMBL" id="BMWS01000002">
    <property type="protein sequence ID" value="GGX04898.1"/>
    <property type="molecule type" value="Genomic_DNA"/>
</dbReference>
<reference evidence="1 2" key="1">
    <citation type="journal article" date="2014" name="Int. J. Syst. Evol. Microbiol.">
        <title>Complete genome sequence of Corynebacterium casei LMG S-19264T (=DSM 44701T), isolated from a smear-ripened cheese.</title>
        <authorList>
            <consortium name="US DOE Joint Genome Institute (JGI-PGF)"/>
            <person name="Walter F."/>
            <person name="Albersmeier A."/>
            <person name="Kalinowski J."/>
            <person name="Ruckert C."/>
        </authorList>
    </citation>
    <scope>NUCLEOTIDE SEQUENCE [LARGE SCALE GENOMIC DNA]</scope>
    <source>
        <strain evidence="1 2">KCTC 12285</strain>
    </source>
</reference>